<reference evidence="1" key="1">
    <citation type="journal article" date="2013" name="Genetics">
        <title>The draft genome and transcriptome of Panagrellus redivivus are shaped by the harsh demands of a free-living lifestyle.</title>
        <authorList>
            <person name="Srinivasan J."/>
            <person name="Dillman A.R."/>
            <person name="Macchietto M.G."/>
            <person name="Heikkinen L."/>
            <person name="Lakso M."/>
            <person name="Fracchia K.M."/>
            <person name="Antoshechkin I."/>
            <person name="Mortazavi A."/>
            <person name="Wong G."/>
            <person name="Sternberg P.W."/>
        </authorList>
    </citation>
    <scope>NUCLEOTIDE SEQUENCE [LARGE SCALE GENOMIC DNA]</scope>
    <source>
        <strain evidence="1">MT8872</strain>
    </source>
</reference>
<dbReference type="Proteomes" id="UP000492821">
    <property type="component" value="Unassembled WGS sequence"/>
</dbReference>
<dbReference type="InterPro" id="IPR052501">
    <property type="entry name" value="Alpha-1-2_FucT"/>
</dbReference>
<reference evidence="2" key="2">
    <citation type="submission" date="2020-10" db="UniProtKB">
        <authorList>
            <consortium name="WormBaseParasite"/>
        </authorList>
    </citation>
    <scope>IDENTIFICATION</scope>
</reference>
<accession>A0A7E4WAC8</accession>
<evidence type="ECO:0000313" key="2">
    <source>
        <dbReference type="WBParaSite" id="Pan_g8848.t1"/>
    </source>
</evidence>
<dbReference type="PANTHER" id="PTHR22898">
    <property type="entry name" value="UNCHARACTERIZED GLYCOSOL TRANSFERASE-RELATED"/>
    <property type="match status" value="1"/>
</dbReference>
<sequence length="334" mass="37805">MAATWSGPRPTCSLLKITVQLFQIASLHGIGTQYGRKPLFERQLKTGKAWTEVSESFPEMENFIEFGHFKPKSDVTNINYGQGCCQYFQDGILEHIQTKTVVFLRQQLQSYKFFEPVKEEVGFMMTFHPNLEARIHTLARSRYSDDVSHKACVHIVYNPAAPQDTDTSLNFLTASLRFVLDAISANLTLSSPTGSPAPTVSLVVFGMDPADTGLIIADSTAYYRVYRPMPELTDAENLFLASRYCDSFLITATTDKLAWWMGYLQPSHVPVFYNAQAGGLVDEIDLADSDYFPVHWTSLIEEGDTVVVTKRFHLSRWQHKIFSKRRKHGKHGKS</sequence>
<name>A0A7E4WAC8_PANRE</name>
<evidence type="ECO:0000313" key="1">
    <source>
        <dbReference type="Proteomes" id="UP000492821"/>
    </source>
</evidence>
<organism evidence="1 2">
    <name type="scientific">Panagrellus redivivus</name>
    <name type="common">Microworm</name>
    <dbReference type="NCBI Taxonomy" id="6233"/>
    <lineage>
        <taxon>Eukaryota</taxon>
        <taxon>Metazoa</taxon>
        <taxon>Ecdysozoa</taxon>
        <taxon>Nematoda</taxon>
        <taxon>Chromadorea</taxon>
        <taxon>Rhabditida</taxon>
        <taxon>Tylenchina</taxon>
        <taxon>Panagrolaimomorpha</taxon>
        <taxon>Panagrolaimoidea</taxon>
        <taxon>Panagrolaimidae</taxon>
        <taxon>Panagrellus</taxon>
    </lineage>
</organism>
<dbReference type="PANTHER" id="PTHR22898:SF3">
    <property type="entry name" value="ALPHA-1,2-FUCOSYLTRANSFERASE-RELATED"/>
    <property type="match status" value="1"/>
</dbReference>
<proteinExistence type="predicted"/>
<dbReference type="WBParaSite" id="Pan_g8848.t1">
    <property type="protein sequence ID" value="Pan_g8848.t1"/>
    <property type="gene ID" value="Pan_g8848"/>
</dbReference>
<protein>
    <submittedName>
        <fullName evidence="2">Piwi domain-containing protein</fullName>
    </submittedName>
</protein>
<dbReference type="AlphaFoldDB" id="A0A7E4WAC8"/>
<keyword evidence="1" id="KW-1185">Reference proteome</keyword>